<dbReference type="EMBL" id="NPIB01000028">
    <property type="protein sequence ID" value="PLC56554.1"/>
    <property type="molecule type" value="Genomic_DNA"/>
</dbReference>
<evidence type="ECO:0000256" key="4">
    <source>
        <dbReference type="ARBA" id="ARBA00022989"/>
    </source>
</evidence>
<name>A0A2N4UNG6_9GAMM</name>
<dbReference type="Proteomes" id="UP000234420">
    <property type="component" value="Unassembled WGS sequence"/>
</dbReference>
<dbReference type="AlphaFoldDB" id="A0A2N4UNG6"/>
<keyword evidence="9" id="KW-1185">Reference proteome</keyword>
<proteinExistence type="inferred from homology"/>
<accession>A0A2N4UNG6</accession>
<evidence type="ECO:0000256" key="1">
    <source>
        <dbReference type="ARBA" id="ARBA00004651"/>
    </source>
</evidence>
<dbReference type="OrthoDB" id="9800167at2"/>
<organism evidence="8 9">
    <name type="scientific">Photobacterium carnosum</name>
    <dbReference type="NCBI Taxonomy" id="2023717"/>
    <lineage>
        <taxon>Bacteria</taxon>
        <taxon>Pseudomonadati</taxon>
        <taxon>Pseudomonadota</taxon>
        <taxon>Gammaproteobacteria</taxon>
        <taxon>Vibrionales</taxon>
        <taxon>Vibrionaceae</taxon>
        <taxon>Photobacterium</taxon>
    </lineage>
</organism>
<dbReference type="Pfam" id="PF09335">
    <property type="entry name" value="VTT_dom"/>
    <property type="match status" value="1"/>
</dbReference>
<reference evidence="8 9" key="1">
    <citation type="journal article" date="2018" name="Syst. Appl. Microbiol.">
        <title>Photobacterium carnosum sp. nov., isolated from spoiled modified atmosphere packaged poultry meat.</title>
        <authorList>
            <person name="Hilgarth M."/>
            <person name="Fuertes S."/>
            <person name="Ehrmann M."/>
            <person name="Vogel R.F."/>
        </authorList>
    </citation>
    <scope>NUCLEOTIDE SEQUENCE [LARGE SCALE GENOMIC DNA]</scope>
    <source>
        <strain evidence="8 9">TMW 2.2021</strain>
    </source>
</reference>
<feature type="domain" description="VTT" evidence="7">
    <location>
        <begin position="75"/>
        <end position="186"/>
    </location>
</feature>
<dbReference type="RefSeq" id="WP_101769998.1">
    <property type="nucleotide sequence ID" value="NZ_BPPU01000001.1"/>
</dbReference>
<dbReference type="PANTHER" id="PTHR12677:SF59">
    <property type="entry name" value="GOLGI APPARATUS MEMBRANE PROTEIN TVP38-RELATED"/>
    <property type="match status" value="1"/>
</dbReference>
<sequence length="232" mass="26841">MNKLLKMITKKNILLLFLLLPIYAYYQFDTLTIKNIVEYKAIIHNTVNHHFIISAIVFYILVIILTALYLPLDIIFSLLSGYFFGFWFGIIFMSFAYSLGSTLSFIISRYLLFDYFKNKFDRKFKIINQHVGKDINLYLLSLRLMPIFPDVLINIIMGLTDIKLKNFYIISQIGTLLSIGIFVNAGLQLSTLNSLHNIMSTPIILSFTLIGIMPFLVKLSLKKISHNSQLFK</sequence>
<feature type="transmembrane region" description="Helical" evidence="6">
    <location>
        <begin position="199"/>
        <end position="217"/>
    </location>
</feature>
<comment type="similarity">
    <text evidence="6">Belongs to the TVP38/TMEM64 family.</text>
</comment>
<feature type="transmembrane region" description="Helical" evidence="6">
    <location>
        <begin position="48"/>
        <end position="70"/>
    </location>
</feature>
<feature type="transmembrane region" description="Helical" evidence="6">
    <location>
        <begin position="167"/>
        <end position="187"/>
    </location>
</feature>
<dbReference type="GeneID" id="69966159"/>
<evidence type="ECO:0000256" key="5">
    <source>
        <dbReference type="ARBA" id="ARBA00023136"/>
    </source>
</evidence>
<dbReference type="InterPro" id="IPR015414">
    <property type="entry name" value="TMEM64"/>
</dbReference>
<keyword evidence="4 6" id="KW-1133">Transmembrane helix</keyword>
<feature type="transmembrane region" description="Helical" evidence="6">
    <location>
        <begin position="135"/>
        <end position="155"/>
    </location>
</feature>
<evidence type="ECO:0000259" key="7">
    <source>
        <dbReference type="Pfam" id="PF09335"/>
    </source>
</evidence>
<gene>
    <name evidence="8" type="ORF">CIK00_17935</name>
</gene>
<evidence type="ECO:0000256" key="3">
    <source>
        <dbReference type="ARBA" id="ARBA00022692"/>
    </source>
</evidence>
<evidence type="ECO:0000256" key="6">
    <source>
        <dbReference type="RuleBase" id="RU366058"/>
    </source>
</evidence>
<evidence type="ECO:0000313" key="9">
    <source>
        <dbReference type="Proteomes" id="UP000234420"/>
    </source>
</evidence>
<keyword evidence="5 6" id="KW-0472">Membrane</keyword>
<evidence type="ECO:0000256" key="2">
    <source>
        <dbReference type="ARBA" id="ARBA00022475"/>
    </source>
</evidence>
<comment type="caution">
    <text evidence="8">The sequence shown here is derived from an EMBL/GenBank/DDBJ whole genome shotgun (WGS) entry which is preliminary data.</text>
</comment>
<comment type="subcellular location">
    <subcellularLocation>
        <location evidence="1 6">Cell membrane</location>
        <topology evidence="1 6">Multi-pass membrane protein</topology>
    </subcellularLocation>
</comment>
<protein>
    <recommendedName>
        <fullName evidence="6">TVP38/TMEM64 family membrane protein</fullName>
    </recommendedName>
</protein>
<keyword evidence="3 6" id="KW-0812">Transmembrane</keyword>
<dbReference type="GO" id="GO:0005886">
    <property type="term" value="C:plasma membrane"/>
    <property type="evidence" value="ECO:0007669"/>
    <property type="project" value="UniProtKB-SubCell"/>
</dbReference>
<keyword evidence="2 6" id="KW-1003">Cell membrane</keyword>
<feature type="transmembrane region" description="Helical" evidence="6">
    <location>
        <begin position="82"/>
        <end position="107"/>
    </location>
</feature>
<dbReference type="PANTHER" id="PTHR12677">
    <property type="entry name" value="GOLGI APPARATUS MEMBRANE PROTEIN TVP38-RELATED"/>
    <property type="match status" value="1"/>
</dbReference>
<dbReference type="InterPro" id="IPR032816">
    <property type="entry name" value="VTT_dom"/>
</dbReference>
<evidence type="ECO:0000313" key="8">
    <source>
        <dbReference type="EMBL" id="PLC56554.1"/>
    </source>
</evidence>